<dbReference type="RefSeq" id="XP_013893979.1">
    <property type="nucleotide sequence ID" value="XM_014038525.1"/>
</dbReference>
<dbReference type="GeneID" id="25730422"/>
<dbReference type="AlphaFoldDB" id="A0A0D2LTI3"/>
<evidence type="ECO:0000313" key="2">
    <source>
        <dbReference type="EMBL" id="KIY94959.1"/>
    </source>
</evidence>
<evidence type="ECO:0000256" key="1">
    <source>
        <dbReference type="SAM" id="MobiDB-lite"/>
    </source>
</evidence>
<reference evidence="2 3" key="1">
    <citation type="journal article" date="2013" name="BMC Genomics">
        <title>Reconstruction of the lipid metabolism for the microalga Monoraphidium neglectum from its genome sequence reveals characteristics suitable for biofuel production.</title>
        <authorList>
            <person name="Bogen C."/>
            <person name="Al-Dilaimi A."/>
            <person name="Albersmeier A."/>
            <person name="Wichmann J."/>
            <person name="Grundmann M."/>
            <person name="Rupp O."/>
            <person name="Lauersen K.J."/>
            <person name="Blifernez-Klassen O."/>
            <person name="Kalinowski J."/>
            <person name="Goesmann A."/>
            <person name="Mussgnug J.H."/>
            <person name="Kruse O."/>
        </authorList>
    </citation>
    <scope>NUCLEOTIDE SEQUENCE [LARGE SCALE GENOMIC DNA]</scope>
    <source>
        <strain evidence="2 3">SAG 48.87</strain>
    </source>
</reference>
<keyword evidence="3" id="KW-1185">Reference proteome</keyword>
<dbReference type="OrthoDB" id="554370at2759"/>
<dbReference type="Proteomes" id="UP000054498">
    <property type="component" value="Unassembled WGS sequence"/>
</dbReference>
<dbReference type="EMBL" id="KK103783">
    <property type="protein sequence ID" value="KIY94959.1"/>
    <property type="molecule type" value="Genomic_DNA"/>
</dbReference>
<evidence type="ECO:0000313" key="3">
    <source>
        <dbReference type="Proteomes" id="UP000054498"/>
    </source>
</evidence>
<sequence>MKLSCPISPQCVEWIKIFTNKTSNSVAIGNAKSTAPIKESAANKPGGFLAAVRGYEDLYAGKTPSKGGLQQLQFVWGIAVCPSPPKVGVPVVKPPPEVNTPTGAPGEPEPTPAPEPEPEPLCPPAKDKCDVTAKEGSAFCPAITPFTSGQCIGGCCVSAGKCKKPLCHLNGLGSEVMAKDVFCWGTNNGFLHNKFNKCKNLGCKLAVPGCVGDPISGACVGTVSALSEDVDSDAKAWLGLPCLQPVPGGLPLNALGHWDSNGAYAGKLWTICNCKAGKTLPCVGPLCELLKKPDLPSFNFALPKFDLPDVGKLINAKVELLGNITELFKPNLTIPHIPAVTIPTIDLKAHLDEVKSFINGTATALSGPVLEALHAKFPTFTLNLTKPEVPSLSLNIPHPNLNLGDLLPSLNLAQLADKTKLRVFNTSSLSLSDLHRLEGILAAFNAAQKD</sequence>
<feature type="compositionally biased region" description="Pro residues" evidence="1">
    <location>
        <begin position="107"/>
        <end position="121"/>
    </location>
</feature>
<name>A0A0D2LTI3_9CHLO</name>
<dbReference type="KEGG" id="mng:MNEG_13003"/>
<accession>A0A0D2LTI3</accession>
<organism evidence="2 3">
    <name type="scientific">Monoraphidium neglectum</name>
    <dbReference type="NCBI Taxonomy" id="145388"/>
    <lineage>
        <taxon>Eukaryota</taxon>
        <taxon>Viridiplantae</taxon>
        <taxon>Chlorophyta</taxon>
        <taxon>core chlorophytes</taxon>
        <taxon>Chlorophyceae</taxon>
        <taxon>CS clade</taxon>
        <taxon>Sphaeropleales</taxon>
        <taxon>Selenastraceae</taxon>
        <taxon>Monoraphidium</taxon>
    </lineage>
</organism>
<protein>
    <submittedName>
        <fullName evidence="2">Uncharacterized protein</fullName>
    </submittedName>
</protein>
<feature type="region of interest" description="Disordered" evidence="1">
    <location>
        <begin position="92"/>
        <end position="121"/>
    </location>
</feature>
<proteinExistence type="predicted"/>
<gene>
    <name evidence="2" type="ORF">MNEG_13003</name>
</gene>